<evidence type="ECO:0000256" key="1">
    <source>
        <dbReference type="ARBA" id="ARBA00004418"/>
    </source>
</evidence>
<dbReference type="CDD" id="cd08498">
    <property type="entry name" value="PBP2_NikA_DppA_OppA_like_2"/>
    <property type="match status" value="1"/>
</dbReference>
<keyword evidence="8" id="KW-1185">Reference proteome</keyword>
<evidence type="ECO:0000256" key="2">
    <source>
        <dbReference type="ARBA" id="ARBA00005695"/>
    </source>
</evidence>
<feature type="chain" id="PRO_5047405846" evidence="5">
    <location>
        <begin position="28"/>
        <end position="528"/>
    </location>
</feature>
<dbReference type="Proteomes" id="UP000603940">
    <property type="component" value="Unassembled WGS sequence"/>
</dbReference>
<protein>
    <submittedName>
        <fullName evidence="7">ABC transporter substrate-binding protein</fullName>
    </submittedName>
</protein>
<keyword evidence="3" id="KW-0813">Transport</keyword>
<comment type="similarity">
    <text evidence="2">Belongs to the bacterial solute-binding protein 5 family.</text>
</comment>
<dbReference type="PANTHER" id="PTHR30290">
    <property type="entry name" value="PERIPLASMIC BINDING COMPONENT OF ABC TRANSPORTER"/>
    <property type="match status" value="1"/>
</dbReference>
<dbReference type="RefSeq" id="WP_187778186.1">
    <property type="nucleotide sequence ID" value="NZ_JACTUZ010000026.1"/>
</dbReference>
<feature type="domain" description="Solute-binding protein family 5" evidence="6">
    <location>
        <begin position="75"/>
        <end position="443"/>
    </location>
</feature>
<dbReference type="Gene3D" id="3.40.190.10">
    <property type="entry name" value="Periplasmic binding protein-like II"/>
    <property type="match status" value="1"/>
</dbReference>
<evidence type="ECO:0000256" key="4">
    <source>
        <dbReference type="ARBA" id="ARBA00022729"/>
    </source>
</evidence>
<keyword evidence="4 5" id="KW-0732">Signal</keyword>
<dbReference type="PIRSF" id="PIRSF002741">
    <property type="entry name" value="MppA"/>
    <property type="match status" value="1"/>
</dbReference>
<evidence type="ECO:0000259" key="6">
    <source>
        <dbReference type="Pfam" id="PF00496"/>
    </source>
</evidence>
<comment type="caution">
    <text evidence="7">The sequence shown here is derived from an EMBL/GenBank/DDBJ whole genome shotgun (WGS) entry which is preliminary data.</text>
</comment>
<dbReference type="Pfam" id="PF00496">
    <property type="entry name" value="SBP_bac_5"/>
    <property type="match status" value="1"/>
</dbReference>
<dbReference type="EMBL" id="JACTUZ010000026">
    <property type="protein sequence ID" value="MBC9177043.1"/>
    <property type="molecule type" value="Genomic_DNA"/>
</dbReference>
<name>A0ABR7R5U5_9PROT</name>
<feature type="signal peptide" evidence="5">
    <location>
        <begin position="1"/>
        <end position="27"/>
    </location>
</feature>
<dbReference type="InterPro" id="IPR039424">
    <property type="entry name" value="SBP_5"/>
</dbReference>
<proteinExistence type="inferred from homology"/>
<dbReference type="PANTHER" id="PTHR30290:SF9">
    <property type="entry name" value="OLIGOPEPTIDE-BINDING PROTEIN APPA"/>
    <property type="match status" value="1"/>
</dbReference>
<comment type="subcellular location">
    <subcellularLocation>
        <location evidence="1">Periplasm</location>
    </subcellularLocation>
</comment>
<dbReference type="Gene3D" id="3.90.76.10">
    <property type="entry name" value="Dipeptide-binding Protein, Domain 1"/>
    <property type="match status" value="1"/>
</dbReference>
<evidence type="ECO:0000313" key="7">
    <source>
        <dbReference type="EMBL" id="MBC9177043.1"/>
    </source>
</evidence>
<dbReference type="InterPro" id="IPR030678">
    <property type="entry name" value="Peptide/Ni-bd"/>
</dbReference>
<evidence type="ECO:0000313" key="8">
    <source>
        <dbReference type="Proteomes" id="UP000603940"/>
    </source>
</evidence>
<evidence type="ECO:0000256" key="3">
    <source>
        <dbReference type="ARBA" id="ARBA00022448"/>
    </source>
</evidence>
<dbReference type="SUPFAM" id="SSF53850">
    <property type="entry name" value="Periplasmic binding protein-like II"/>
    <property type="match status" value="1"/>
</dbReference>
<gene>
    <name evidence="7" type="ORF">IBL25_08835</name>
</gene>
<dbReference type="Gene3D" id="3.10.105.10">
    <property type="entry name" value="Dipeptide-binding Protein, Domain 3"/>
    <property type="match status" value="1"/>
</dbReference>
<evidence type="ECO:0000256" key="5">
    <source>
        <dbReference type="SAM" id="SignalP"/>
    </source>
</evidence>
<accession>A0ABR7R5U5</accession>
<dbReference type="InterPro" id="IPR000914">
    <property type="entry name" value="SBP_5_dom"/>
</dbReference>
<organism evidence="7 8">
    <name type="scientific">Pseudoroseomonas ludipueritiae</name>
    <dbReference type="NCBI Taxonomy" id="198093"/>
    <lineage>
        <taxon>Bacteria</taxon>
        <taxon>Pseudomonadati</taxon>
        <taxon>Pseudomonadota</taxon>
        <taxon>Alphaproteobacteria</taxon>
        <taxon>Acetobacterales</taxon>
        <taxon>Acetobacteraceae</taxon>
        <taxon>Pseudoroseomonas</taxon>
    </lineage>
</organism>
<reference evidence="7 8" key="1">
    <citation type="journal article" date="2009" name="Int. J. Syst. Evol. Microbiol.">
        <title>Transfer of Teichococcus ludipueritiae and Muricoccus roseus to the genus Roseomonas, as Roseomonas ludipueritiae comb. nov. and Roseomonas rosea comb. nov., respectively, and emended description of the genus Roseomonas.</title>
        <authorList>
            <person name="Sanchez-Porro C."/>
            <person name="Gallego V."/>
            <person name="Busse H.J."/>
            <person name="Kampfer P."/>
            <person name="Ventosa A."/>
        </authorList>
    </citation>
    <scope>NUCLEOTIDE SEQUENCE [LARGE SCALE GENOMIC DNA]</scope>
    <source>
        <strain evidence="7 8">DSM 14915</strain>
    </source>
</reference>
<sequence>MTALPRRLILGAALAPALLPAARPARAQQAGRLLDLAVGAPPSSVDPHFYTLTPNNALAAHLFDFLVHRDAQGRLMPGLATSWKLLDDTTWEFELREGIRFHNNEAFTARDVAYTIDRVPRVVNSPGSFAVYTKAIQRVEILDPLRVRLHTAGVYPLLPADLSQVAIIWHGLGENPATGDFNNGKNAIGTGPFRLVSFRSGDRVELARNDAYWGRKAAWERVNYRIIANDGARTAALQAGDVTFIDAVPTNDIARLRGEAGLALSEITSLRSVYLRTDFRTESPYVTGPNGEAIRNPMTDLRVRQALSVAINRPAIADRVMSGAALPTGQLMPPDTYGYVPDLPFPAFDPDKARKLLAEAGLPNGFGVTLLASNDRYVNDAQIAQSIGQMWSRVGIKTKVETLPFAVVAQRGARRDASITMGGWSNSGGEPSAGLRGLLGTRDMEKGWGTVNHVGYSSAKYDSVLTQALATADDAAREKLFQEATRIAAADAAWVPLHIQKNIWAMRRGVSHTPRADEMTLAMDVQPA</sequence>